<reference evidence="1 2" key="1">
    <citation type="submission" date="2019-11" db="EMBL/GenBank/DDBJ databases">
        <authorList>
            <person name="Dong K."/>
        </authorList>
    </citation>
    <scope>NUCLEOTIDE SEQUENCE [LARGE SCALE GENOMIC DNA]</scope>
    <source>
        <strain evidence="1 2">NBRC 112902</strain>
    </source>
</reference>
<dbReference type="Pfam" id="PF05521">
    <property type="entry name" value="Phage_HCP"/>
    <property type="match status" value="1"/>
</dbReference>
<dbReference type="Gene3D" id="2.40.10.270">
    <property type="entry name" value="Bacteriophage SPP1 head-tail adaptor protein"/>
    <property type="match status" value="1"/>
</dbReference>
<accession>A0A844HF05</accession>
<comment type="caution">
    <text evidence="1">The sequence shown here is derived from an EMBL/GenBank/DDBJ whole genome shotgun (WGS) entry which is preliminary data.</text>
</comment>
<dbReference type="InterPro" id="IPR008767">
    <property type="entry name" value="Phage_SPP1_head-tail_adaptor"/>
</dbReference>
<dbReference type="EMBL" id="WMIG01000001">
    <property type="protein sequence ID" value="MTH58036.1"/>
    <property type="molecule type" value="Genomic_DNA"/>
</dbReference>
<gene>
    <name evidence="1" type="ORF">GL300_02300</name>
</gene>
<dbReference type="OrthoDB" id="7570189at2"/>
<evidence type="ECO:0000313" key="1">
    <source>
        <dbReference type="EMBL" id="MTH58036.1"/>
    </source>
</evidence>
<proteinExistence type="predicted"/>
<name>A0A844HF05_9RHOB</name>
<evidence type="ECO:0000313" key="2">
    <source>
        <dbReference type="Proteomes" id="UP000449846"/>
    </source>
</evidence>
<organism evidence="1 2">
    <name type="scientific">Paracoccus litorisediminis</name>
    <dbReference type="NCBI Taxonomy" id="2006130"/>
    <lineage>
        <taxon>Bacteria</taxon>
        <taxon>Pseudomonadati</taxon>
        <taxon>Pseudomonadota</taxon>
        <taxon>Alphaproteobacteria</taxon>
        <taxon>Rhodobacterales</taxon>
        <taxon>Paracoccaceae</taxon>
        <taxon>Paracoccus</taxon>
    </lineage>
</organism>
<protein>
    <submittedName>
        <fullName evidence="1">Head-tail adaptor protein</fullName>
    </submittedName>
</protein>
<dbReference type="Proteomes" id="UP000449846">
    <property type="component" value="Unassembled WGS sequence"/>
</dbReference>
<dbReference type="InterPro" id="IPR038666">
    <property type="entry name" value="SSP1_head-tail_sf"/>
</dbReference>
<dbReference type="AlphaFoldDB" id="A0A844HF05"/>
<keyword evidence="2" id="KW-1185">Reference proteome</keyword>
<sequence>MKAPRLIIPLELEAQERVSDGMGGFVQGWKRVGRVWAEMRAGSGGEQSYGLGAQSVVVWRITVRAARGGDPRRPGAGQRLSLGAGAARRSFRIEAVAETDPGQRYLVCYAKEEVAA</sequence>
<dbReference type="RefSeq" id="WP_155037945.1">
    <property type="nucleotide sequence ID" value="NZ_JBHGCD010000008.1"/>
</dbReference>